<dbReference type="EMBL" id="SWJQ01000038">
    <property type="protein sequence ID" value="TRZ24831.1"/>
    <property type="molecule type" value="Genomic_DNA"/>
</dbReference>
<comment type="caution">
    <text evidence="1">The sequence shown here is derived from an EMBL/GenBank/DDBJ whole genome shotgun (WGS) entry which is preliminary data.</text>
</comment>
<proteinExistence type="predicted"/>
<gene>
    <name evidence="1" type="ORF">HGM15179_002249</name>
</gene>
<protein>
    <submittedName>
        <fullName evidence="1">Uncharacterized protein</fullName>
    </submittedName>
</protein>
<organism evidence="1 2">
    <name type="scientific">Zosterops borbonicus</name>
    <dbReference type="NCBI Taxonomy" id="364589"/>
    <lineage>
        <taxon>Eukaryota</taxon>
        <taxon>Metazoa</taxon>
        <taxon>Chordata</taxon>
        <taxon>Craniata</taxon>
        <taxon>Vertebrata</taxon>
        <taxon>Euteleostomi</taxon>
        <taxon>Archelosauria</taxon>
        <taxon>Archosauria</taxon>
        <taxon>Dinosauria</taxon>
        <taxon>Saurischia</taxon>
        <taxon>Theropoda</taxon>
        <taxon>Coelurosauria</taxon>
        <taxon>Aves</taxon>
        <taxon>Neognathae</taxon>
        <taxon>Neoaves</taxon>
        <taxon>Telluraves</taxon>
        <taxon>Australaves</taxon>
        <taxon>Passeriformes</taxon>
        <taxon>Sylvioidea</taxon>
        <taxon>Zosteropidae</taxon>
        <taxon>Zosterops</taxon>
    </lineage>
</organism>
<keyword evidence="2" id="KW-1185">Reference proteome</keyword>
<accession>A0A8K1GT64</accession>
<evidence type="ECO:0000313" key="2">
    <source>
        <dbReference type="Proteomes" id="UP000796761"/>
    </source>
</evidence>
<name>A0A8K1GT64_9PASS</name>
<dbReference type="AlphaFoldDB" id="A0A8K1GT64"/>
<reference evidence="1" key="1">
    <citation type="submission" date="2019-04" db="EMBL/GenBank/DDBJ databases">
        <title>Genome assembly of Zosterops borbonicus 15179.</title>
        <authorList>
            <person name="Leroy T."/>
            <person name="Anselmetti Y."/>
            <person name="Tilak M.-K."/>
            <person name="Nabholz B."/>
        </authorList>
    </citation>
    <scope>NUCLEOTIDE SEQUENCE</scope>
    <source>
        <strain evidence="1">HGM_15179</strain>
        <tissue evidence="1">Muscle</tissue>
    </source>
</reference>
<dbReference type="Proteomes" id="UP000796761">
    <property type="component" value="Unassembled WGS sequence"/>
</dbReference>
<evidence type="ECO:0000313" key="1">
    <source>
        <dbReference type="EMBL" id="TRZ24831.1"/>
    </source>
</evidence>
<sequence length="75" mass="8717">MTKMTRYKEKLTDLKHRFGLHGKTYATGSLKVYLDPFRVAEQHDSAKATNTPLCHSLYKLLKELFLSFIDVNRVT</sequence>